<dbReference type="Pfam" id="PF02571">
    <property type="entry name" value="CbiJ"/>
    <property type="match status" value="1"/>
</dbReference>
<evidence type="ECO:0000256" key="1">
    <source>
        <dbReference type="ARBA" id="ARBA00004953"/>
    </source>
</evidence>
<gene>
    <name evidence="4" type="primary">cobK</name>
    <name evidence="4" type="ORF">CSB45_02295</name>
</gene>
<dbReference type="GO" id="GO:0009236">
    <property type="term" value="P:cobalamin biosynthetic process"/>
    <property type="evidence" value="ECO:0007669"/>
    <property type="project" value="UniProtKB-UniPathway"/>
</dbReference>
<reference evidence="4 5" key="1">
    <citation type="submission" date="2017-10" db="EMBL/GenBank/DDBJ databases">
        <title>Novel microbial diversity and functional potential in the marine mammal oral microbiome.</title>
        <authorList>
            <person name="Dudek N.K."/>
            <person name="Sun C.L."/>
            <person name="Burstein D."/>
            <person name="Kantor R.S."/>
            <person name="Aliaga Goltsman D.S."/>
            <person name="Bik E.M."/>
            <person name="Thomas B.C."/>
            <person name="Banfield J.F."/>
            <person name="Relman D.A."/>
        </authorList>
    </citation>
    <scope>NUCLEOTIDE SEQUENCE [LARGE SCALE GENOMIC DNA]</scope>
    <source>
        <strain evidence="4">DOLZORAL124_49_17</strain>
    </source>
</reference>
<organism evidence="4 5">
    <name type="scientific">candidate division KSB3 bacterium</name>
    <dbReference type="NCBI Taxonomy" id="2044937"/>
    <lineage>
        <taxon>Bacteria</taxon>
        <taxon>candidate division KSB3</taxon>
    </lineage>
</organism>
<keyword evidence="2" id="KW-0169">Cobalamin biosynthesis</keyword>
<dbReference type="PANTHER" id="PTHR36925">
    <property type="entry name" value="COBALT-PRECORRIN-6A REDUCTASE"/>
    <property type="match status" value="1"/>
</dbReference>
<accession>A0A2G6E9U3</accession>
<name>A0A2G6E9U3_9BACT</name>
<dbReference type="UniPathway" id="UPA00148"/>
<keyword evidence="3" id="KW-0560">Oxidoreductase</keyword>
<dbReference type="NCBIfam" id="TIGR00715">
    <property type="entry name" value="precor6x_red"/>
    <property type="match status" value="1"/>
</dbReference>
<evidence type="ECO:0000256" key="3">
    <source>
        <dbReference type="ARBA" id="ARBA00023002"/>
    </source>
</evidence>
<comment type="caution">
    <text evidence="4">The sequence shown here is derived from an EMBL/GenBank/DDBJ whole genome shotgun (WGS) entry which is preliminary data.</text>
</comment>
<dbReference type="InterPro" id="IPR003723">
    <property type="entry name" value="Precorrin-6x_reduct"/>
</dbReference>
<protein>
    <submittedName>
        <fullName evidence="4">Precorrin-6A reductase</fullName>
    </submittedName>
</protein>
<comment type="pathway">
    <text evidence="1">Cofactor biosynthesis; adenosylcobalamin biosynthesis.</text>
</comment>
<dbReference type="Proteomes" id="UP000229740">
    <property type="component" value="Unassembled WGS sequence"/>
</dbReference>
<evidence type="ECO:0000256" key="2">
    <source>
        <dbReference type="ARBA" id="ARBA00022573"/>
    </source>
</evidence>
<dbReference type="PROSITE" id="PS51014">
    <property type="entry name" value="COBK_CBIJ"/>
    <property type="match status" value="1"/>
</dbReference>
<evidence type="ECO:0000313" key="4">
    <source>
        <dbReference type="EMBL" id="PID58849.1"/>
    </source>
</evidence>
<evidence type="ECO:0000313" key="5">
    <source>
        <dbReference type="Proteomes" id="UP000229740"/>
    </source>
</evidence>
<proteinExistence type="predicted"/>
<dbReference type="AlphaFoldDB" id="A0A2G6E9U3"/>
<dbReference type="EMBL" id="PDPS01000021">
    <property type="protein sequence ID" value="PID58849.1"/>
    <property type="molecule type" value="Genomic_DNA"/>
</dbReference>
<sequence length="249" mass="27945">MIWILGGTSESVTLIERIQGKLDYIVTVATASGQACLPETARVRVGRMNPGQMREFIQEQSITLVVDLTHPYATEVTGQVQRICQELRIRYVRYVRESSEARAAIRCASLEECAAFLQGLSHTCVFFTTGSKHIEKFQQIRGKNRFVYRVLPAPESLKICVAHQVEMKDIVAALGPFSEAMNIAMFREYRADYVVMKDSGQTGGTPQKISACETLGISPVLLLRKEEQGFTKLEQLEETLFAILHSTEH</sequence>
<dbReference type="PANTHER" id="PTHR36925:SF1">
    <property type="entry name" value="COBALT-PRECORRIN-6A REDUCTASE"/>
    <property type="match status" value="1"/>
</dbReference>
<dbReference type="GO" id="GO:0016994">
    <property type="term" value="F:precorrin-6A reductase activity"/>
    <property type="evidence" value="ECO:0007669"/>
    <property type="project" value="InterPro"/>
</dbReference>